<keyword evidence="5 7" id="KW-1133">Transmembrane helix</keyword>
<dbReference type="GO" id="GO:0005886">
    <property type="term" value="C:plasma membrane"/>
    <property type="evidence" value="ECO:0007669"/>
    <property type="project" value="UniProtKB-SubCell"/>
</dbReference>
<evidence type="ECO:0000256" key="6">
    <source>
        <dbReference type="ARBA" id="ARBA00023136"/>
    </source>
</evidence>
<dbReference type="Pfam" id="PF21082">
    <property type="entry name" value="MS_channel_3rd"/>
    <property type="match status" value="1"/>
</dbReference>
<gene>
    <name evidence="11" type="ORF">BU52_03080</name>
</gene>
<dbReference type="Gene3D" id="2.30.30.60">
    <property type="match status" value="1"/>
</dbReference>
<dbReference type="AlphaFoldDB" id="A0A081XZS4"/>
<dbReference type="InterPro" id="IPR010920">
    <property type="entry name" value="LSM_dom_sf"/>
</dbReference>
<evidence type="ECO:0000259" key="9">
    <source>
        <dbReference type="Pfam" id="PF21082"/>
    </source>
</evidence>
<feature type="transmembrane region" description="Helical" evidence="7">
    <location>
        <begin position="144"/>
        <end position="166"/>
    </location>
</feature>
<dbReference type="InterPro" id="IPR049278">
    <property type="entry name" value="MS_channel_C"/>
</dbReference>
<evidence type="ECO:0000313" key="11">
    <source>
        <dbReference type="EMBL" id="KES09047.1"/>
    </source>
</evidence>
<accession>A0A081XZS4</accession>
<feature type="transmembrane region" description="Helical" evidence="7">
    <location>
        <begin position="12"/>
        <end position="31"/>
    </location>
</feature>
<dbReference type="Pfam" id="PF21088">
    <property type="entry name" value="MS_channel_1st"/>
    <property type="match status" value="1"/>
</dbReference>
<feature type="transmembrane region" description="Helical" evidence="7">
    <location>
        <begin position="116"/>
        <end position="138"/>
    </location>
</feature>
<evidence type="ECO:0000259" key="8">
    <source>
        <dbReference type="Pfam" id="PF00924"/>
    </source>
</evidence>
<keyword evidence="12" id="KW-1185">Reference proteome</keyword>
<dbReference type="InterPro" id="IPR011066">
    <property type="entry name" value="MscS_channel_C_sf"/>
</dbReference>
<dbReference type="SUPFAM" id="SSF82689">
    <property type="entry name" value="Mechanosensitive channel protein MscS (YggB), C-terminal domain"/>
    <property type="match status" value="1"/>
</dbReference>
<feature type="domain" description="Mechanosensitive ion channel MscS" evidence="8">
    <location>
        <begin position="168"/>
        <end position="235"/>
    </location>
</feature>
<evidence type="ECO:0000256" key="4">
    <source>
        <dbReference type="ARBA" id="ARBA00022692"/>
    </source>
</evidence>
<comment type="subcellular location">
    <subcellularLocation>
        <location evidence="1">Cell membrane</location>
        <topology evidence="1">Multi-pass membrane protein</topology>
    </subcellularLocation>
</comment>
<dbReference type="GO" id="GO:0055085">
    <property type="term" value="P:transmembrane transport"/>
    <property type="evidence" value="ECO:0007669"/>
    <property type="project" value="InterPro"/>
</dbReference>
<dbReference type="InterPro" id="IPR023408">
    <property type="entry name" value="MscS_beta-dom_sf"/>
</dbReference>
<dbReference type="OrthoDB" id="9775207at2"/>
<dbReference type="InterPro" id="IPR011014">
    <property type="entry name" value="MscS_channel_TM-2"/>
</dbReference>
<feature type="transmembrane region" description="Helical" evidence="7">
    <location>
        <begin position="85"/>
        <end position="104"/>
    </location>
</feature>
<comment type="caution">
    <text evidence="11">The sequence shown here is derived from an EMBL/GenBank/DDBJ whole genome shotgun (WGS) entry which is preliminary data.</text>
</comment>
<dbReference type="eggNOG" id="COG0668">
    <property type="taxonomic scope" value="Bacteria"/>
</dbReference>
<evidence type="ECO:0000256" key="3">
    <source>
        <dbReference type="ARBA" id="ARBA00022475"/>
    </source>
</evidence>
<dbReference type="Proteomes" id="UP000028341">
    <property type="component" value="Unassembled WGS sequence"/>
</dbReference>
<keyword evidence="4 7" id="KW-0812">Transmembrane</keyword>
<keyword evidence="6 7" id="KW-0472">Membrane</keyword>
<name>A0A081XZS4_STRTO</name>
<feature type="domain" description="Mechanosensitive ion channel transmembrane helices 2/3" evidence="10">
    <location>
        <begin position="126"/>
        <end position="167"/>
    </location>
</feature>
<feature type="domain" description="Mechanosensitive ion channel MscS C-terminal" evidence="9">
    <location>
        <begin position="244"/>
        <end position="330"/>
    </location>
</feature>
<evidence type="ECO:0000256" key="1">
    <source>
        <dbReference type="ARBA" id="ARBA00004651"/>
    </source>
</evidence>
<protein>
    <submittedName>
        <fullName evidence="11">Mechanosensitive ion channel protein</fullName>
    </submittedName>
</protein>
<sequence>MTRSLTMDDLVFAGIALAAGILAAFLLRMLLRWLGRHAERTTWRGDDVLVDALRMIAPWAAVAAGAASAAAALPLTRTVQHNVNQTLTIMVIFAATVSAARVVAGLVRSVTQSRSGVAGSATIFMNITRILVLAIGFLVGLQTLGISIAPLLTALGVGGLAVALALQDTLANLFAGIHILASKTVQPGDYIRLSSGEEGYVEDINWRQTTVRELSNNLVVIPNGQLARTNMTNFMRPEQQLTILVQVGVSYDSDLEQVEAVTKEVVTEVMTEITGAVPEHEPAVRFHTFGDSRIGFTVILGVGEFSDQYRIKHEFIKRLHRRYREEGIRIPSPARTVALQQGAALIPQQRGAESAPDDMTTTRPI</sequence>
<dbReference type="InterPro" id="IPR006685">
    <property type="entry name" value="MscS_channel_2nd"/>
</dbReference>
<dbReference type="Gene3D" id="1.10.287.1260">
    <property type="match status" value="1"/>
</dbReference>
<dbReference type="STRING" id="55952.BU52_03080"/>
<proteinExistence type="inferred from homology"/>
<dbReference type="Pfam" id="PF00924">
    <property type="entry name" value="MS_channel_2nd"/>
    <property type="match status" value="1"/>
</dbReference>
<dbReference type="RefSeq" id="WP_037927311.1">
    <property type="nucleotide sequence ID" value="NZ_JBFADL010000127.1"/>
</dbReference>
<evidence type="ECO:0000313" key="12">
    <source>
        <dbReference type="Proteomes" id="UP000028341"/>
    </source>
</evidence>
<evidence type="ECO:0000259" key="10">
    <source>
        <dbReference type="Pfam" id="PF21088"/>
    </source>
</evidence>
<dbReference type="EMBL" id="JFCB01000001">
    <property type="protein sequence ID" value="KES09047.1"/>
    <property type="molecule type" value="Genomic_DNA"/>
</dbReference>
<dbReference type="PANTHER" id="PTHR30566">
    <property type="entry name" value="YNAI-RELATED MECHANOSENSITIVE ION CHANNEL"/>
    <property type="match status" value="1"/>
</dbReference>
<dbReference type="PANTHER" id="PTHR30566:SF25">
    <property type="entry name" value="INNER MEMBRANE PROTEIN"/>
    <property type="match status" value="1"/>
</dbReference>
<dbReference type="InterPro" id="IPR049142">
    <property type="entry name" value="MS_channel_1st"/>
</dbReference>
<feature type="transmembrane region" description="Helical" evidence="7">
    <location>
        <begin position="52"/>
        <end position="73"/>
    </location>
</feature>
<reference evidence="11 12" key="1">
    <citation type="submission" date="2014-02" db="EMBL/GenBank/DDBJ databases">
        <title>The genome announcement of Streptomyces toyocaensis NRRL15009.</title>
        <authorList>
            <person name="Hong H.-J."/>
            <person name="Kwun M.J."/>
        </authorList>
    </citation>
    <scope>NUCLEOTIDE SEQUENCE [LARGE SCALE GENOMIC DNA]</scope>
    <source>
        <strain evidence="11 12">NRRL 15009</strain>
    </source>
</reference>
<dbReference type="Gene3D" id="3.30.70.100">
    <property type="match status" value="1"/>
</dbReference>
<evidence type="ECO:0000256" key="2">
    <source>
        <dbReference type="ARBA" id="ARBA00008017"/>
    </source>
</evidence>
<evidence type="ECO:0000256" key="7">
    <source>
        <dbReference type="SAM" id="Phobius"/>
    </source>
</evidence>
<dbReference type="SUPFAM" id="SSF50182">
    <property type="entry name" value="Sm-like ribonucleoproteins"/>
    <property type="match status" value="1"/>
</dbReference>
<dbReference type="SUPFAM" id="SSF82861">
    <property type="entry name" value="Mechanosensitive channel protein MscS (YggB), transmembrane region"/>
    <property type="match status" value="1"/>
</dbReference>
<evidence type="ECO:0000256" key="5">
    <source>
        <dbReference type="ARBA" id="ARBA00022989"/>
    </source>
</evidence>
<comment type="similarity">
    <text evidence="2">Belongs to the MscS (TC 1.A.23) family.</text>
</comment>
<organism evidence="11 12">
    <name type="scientific">Streptomyces toyocaensis</name>
    <dbReference type="NCBI Taxonomy" id="55952"/>
    <lineage>
        <taxon>Bacteria</taxon>
        <taxon>Bacillati</taxon>
        <taxon>Actinomycetota</taxon>
        <taxon>Actinomycetes</taxon>
        <taxon>Kitasatosporales</taxon>
        <taxon>Streptomycetaceae</taxon>
        <taxon>Streptomyces</taxon>
    </lineage>
</organism>
<keyword evidence="3" id="KW-1003">Cell membrane</keyword>